<dbReference type="FunCoup" id="A0A7N2LFS8">
    <property type="interactions" value="74"/>
</dbReference>
<reference evidence="2 3" key="1">
    <citation type="journal article" date="2016" name="G3 (Bethesda)">
        <title>First Draft Assembly and Annotation of the Genome of a California Endemic Oak Quercus lobata Nee (Fagaceae).</title>
        <authorList>
            <person name="Sork V.L."/>
            <person name="Fitz-Gibbon S.T."/>
            <person name="Puiu D."/>
            <person name="Crepeau M."/>
            <person name="Gugger P.F."/>
            <person name="Sherman R."/>
            <person name="Stevens K."/>
            <person name="Langley C.H."/>
            <person name="Pellegrini M."/>
            <person name="Salzberg S.L."/>
        </authorList>
    </citation>
    <scope>NUCLEOTIDE SEQUENCE [LARGE SCALE GENOMIC DNA]</scope>
    <source>
        <strain evidence="2 3">cv. SW786</strain>
    </source>
</reference>
<dbReference type="EMBL" id="LRBV02000004">
    <property type="status" value="NOT_ANNOTATED_CDS"/>
    <property type="molecule type" value="Genomic_DNA"/>
</dbReference>
<dbReference type="SUPFAM" id="SSF81383">
    <property type="entry name" value="F-box domain"/>
    <property type="match status" value="1"/>
</dbReference>
<dbReference type="InParanoid" id="A0A7N2LFS8"/>
<reference evidence="2" key="2">
    <citation type="submission" date="2021-01" db="UniProtKB">
        <authorList>
            <consortium name="EnsemblPlants"/>
        </authorList>
    </citation>
    <scope>IDENTIFICATION</scope>
</reference>
<dbReference type="Gene3D" id="1.20.1280.50">
    <property type="match status" value="1"/>
</dbReference>
<protein>
    <recommendedName>
        <fullName evidence="1">F-box domain-containing protein</fullName>
    </recommendedName>
</protein>
<dbReference type="PANTHER" id="PTHR31672">
    <property type="entry name" value="BNACNNG10540D PROTEIN"/>
    <property type="match status" value="1"/>
</dbReference>
<dbReference type="InterPro" id="IPR017451">
    <property type="entry name" value="F-box-assoc_interact_dom"/>
</dbReference>
<dbReference type="Pfam" id="PF00646">
    <property type="entry name" value="F-box"/>
    <property type="match status" value="1"/>
</dbReference>
<feature type="domain" description="F-box" evidence="1">
    <location>
        <begin position="21"/>
        <end position="61"/>
    </location>
</feature>
<dbReference type="InterPro" id="IPR006527">
    <property type="entry name" value="F-box-assoc_dom_typ1"/>
</dbReference>
<dbReference type="InterPro" id="IPR001810">
    <property type="entry name" value="F-box_dom"/>
</dbReference>
<organism evidence="2 3">
    <name type="scientific">Quercus lobata</name>
    <name type="common">Valley oak</name>
    <dbReference type="NCBI Taxonomy" id="97700"/>
    <lineage>
        <taxon>Eukaryota</taxon>
        <taxon>Viridiplantae</taxon>
        <taxon>Streptophyta</taxon>
        <taxon>Embryophyta</taxon>
        <taxon>Tracheophyta</taxon>
        <taxon>Spermatophyta</taxon>
        <taxon>Magnoliopsida</taxon>
        <taxon>eudicotyledons</taxon>
        <taxon>Gunneridae</taxon>
        <taxon>Pentapetalae</taxon>
        <taxon>rosids</taxon>
        <taxon>fabids</taxon>
        <taxon>Fagales</taxon>
        <taxon>Fagaceae</taxon>
        <taxon>Quercus</taxon>
    </lineage>
</organism>
<sequence length="588" mass="67203">MRETGEHRSLPPFLRRRNTDVPIDIAFNILTRLPVKPLMRFRCVCKSWDSSITNPNFISTHLNNNKIIINNNNNNNNMNKDDDDDRGYLLHMPNVITRTMYSSSSSSNPVCTVVCDRTFNRISEHPIPSDLLINFAEIVGSFNGLLCLAEYGNGATYEEVIYLWNPSIRKFKRLPRTWFSQYDWDATGFAYHSERDDYMVVKIYSPSSNRIKRPEVEAEVYSLSSDSWTRVGISLRPNVVVSKVKDYSSASFVNGALHWLVSVSEGEVEFQNRKTILSFDVDDDKFGEIALPGGHGLKTLHSERYKENLAVFKGKLAFITFEDREFVYFRDSIGSCQCVIWVMEEYGVCESWNKHFSVRLGEVESFFGCTRFGELLVQKAFEFKYGASDVLRLNNCVIVSLDPETLHEKDLGVQHLPNIATTFEESLVILDRADGRRFAWSLNAVLCRFDWGSAYHLLLQRDGTYMEMVVCCVPCQSKHENLATGFTYQSETNDFKVVKIYSSSSSGCYNEEPQLVAEVYTLSLGSWRRVDVSLRTKVEVSCFTANSTATFVTGALHWLGEFLEFNEDNDDETKILSFDVKARICTKA</sequence>
<evidence type="ECO:0000313" key="2">
    <source>
        <dbReference type="EnsemblPlants" id="QL04p036929:mrna"/>
    </source>
</evidence>
<dbReference type="PANTHER" id="PTHR31672:SF13">
    <property type="entry name" value="F-BOX PROTEIN CPR30-LIKE"/>
    <property type="match status" value="1"/>
</dbReference>
<proteinExistence type="predicted"/>
<dbReference type="AlphaFoldDB" id="A0A7N2LFS8"/>
<dbReference type="CDD" id="cd22157">
    <property type="entry name" value="F-box_AtFBW1-like"/>
    <property type="match status" value="1"/>
</dbReference>
<keyword evidence="3" id="KW-1185">Reference proteome</keyword>
<dbReference type="EnsemblPlants" id="QL04p036929:mrna">
    <property type="protein sequence ID" value="QL04p036929:mrna"/>
    <property type="gene ID" value="QL04p036929"/>
</dbReference>
<dbReference type="Proteomes" id="UP000594261">
    <property type="component" value="Chromosome 4"/>
</dbReference>
<name>A0A7N2LFS8_QUELO</name>
<dbReference type="SMART" id="SM00256">
    <property type="entry name" value="FBOX"/>
    <property type="match status" value="1"/>
</dbReference>
<accession>A0A7N2LFS8</accession>
<dbReference type="Pfam" id="PF07734">
    <property type="entry name" value="FBA_1"/>
    <property type="match status" value="2"/>
</dbReference>
<dbReference type="InterPro" id="IPR050796">
    <property type="entry name" value="SCF_F-box_component"/>
</dbReference>
<evidence type="ECO:0000313" key="3">
    <source>
        <dbReference type="Proteomes" id="UP000594261"/>
    </source>
</evidence>
<dbReference type="InterPro" id="IPR036047">
    <property type="entry name" value="F-box-like_dom_sf"/>
</dbReference>
<evidence type="ECO:0000259" key="1">
    <source>
        <dbReference type="SMART" id="SM00256"/>
    </source>
</evidence>
<dbReference type="Gramene" id="QL04p036929:mrna">
    <property type="protein sequence ID" value="QL04p036929:mrna"/>
    <property type="gene ID" value="QL04p036929"/>
</dbReference>
<dbReference type="NCBIfam" id="TIGR01640">
    <property type="entry name" value="F_box_assoc_1"/>
    <property type="match status" value="1"/>
</dbReference>